<protein>
    <submittedName>
        <fullName evidence="2">Uncharacterized protein</fullName>
    </submittedName>
</protein>
<keyword evidence="3" id="KW-1185">Reference proteome</keyword>
<evidence type="ECO:0000313" key="3">
    <source>
        <dbReference type="Proteomes" id="UP000821866"/>
    </source>
</evidence>
<keyword evidence="1" id="KW-0812">Transmembrane</keyword>
<dbReference type="EMBL" id="JABSTU010000004">
    <property type="protein sequence ID" value="KAH8032833.1"/>
    <property type="molecule type" value="Genomic_DNA"/>
</dbReference>
<dbReference type="VEuPathDB" id="VectorBase:LOC119161085"/>
<dbReference type="Proteomes" id="UP000821866">
    <property type="component" value="Chromosome 2"/>
</dbReference>
<evidence type="ECO:0000313" key="2">
    <source>
        <dbReference type="EMBL" id="KAH8032833.1"/>
    </source>
</evidence>
<feature type="transmembrane region" description="Helical" evidence="1">
    <location>
        <begin position="136"/>
        <end position="156"/>
    </location>
</feature>
<name>A0A9J6EEM7_RHIMP</name>
<reference evidence="2" key="2">
    <citation type="submission" date="2021-09" db="EMBL/GenBank/DDBJ databases">
        <authorList>
            <person name="Jia N."/>
            <person name="Wang J."/>
            <person name="Shi W."/>
            <person name="Du L."/>
            <person name="Sun Y."/>
            <person name="Zhan W."/>
            <person name="Jiang J."/>
            <person name="Wang Q."/>
            <person name="Zhang B."/>
            <person name="Ji P."/>
            <person name="Sakyi L.B."/>
            <person name="Cui X."/>
            <person name="Yuan T."/>
            <person name="Jiang B."/>
            <person name="Yang W."/>
            <person name="Lam T.T.-Y."/>
            <person name="Chang Q."/>
            <person name="Ding S."/>
            <person name="Wang X."/>
            <person name="Zhu J."/>
            <person name="Ruan X."/>
            <person name="Zhao L."/>
            <person name="Wei J."/>
            <person name="Que T."/>
            <person name="Du C."/>
            <person name="Cheng J."/>
            <person name="Dai P."/>
            <person name="Han X."/>
            <person name="Huang E."/>
            <person name="Gao Y."/>
            <person name="Liu J."/>
            <person name="Shao H."/>
            <person name="Ye R."/>
            <person name="Li L."/>
            <person name="Wei W."/>
            <person name="Wang X."/>
            <person name="Wang C."/>
            <person name="Huo Q."/>
            <person name="Li W."/>
            <person name="Guo W."/>
            <person name="Chen H."/>
            <person name="Chen S."/>
            <person name="Zhou L."/>
            <person name="Zhou L."/>
            <person name="Ni X."/>
            <person name="Tian J."/>
            <person name="Zhou Y."/>
            <person name="Sheng Y."/>
            <person name="Liu T."/>
            <person name="Pan Y."/>
            <person name="Xia L."/>
            <person name="Li J."/>
            <person name="Zhao F."/>
            <person name="Cao W."/>
        </authorList>
    </citation>
    <scope>NUCLEOTIDE SEQUENCE</scope>
    <source>
        <strain evidence="2">Rmic-2018</strain>
        <tissue evidence="2">Larvae</tissue>
    </source>
</reference>
<comment type="caution">
    <text evidence="2">The sequence shown here is derived from an EMBL/GenBank/DDBJ whole genome shotgun (WGS) entry which is preliminary data.</text>
</comment>
<organism evidence="2 3">
    <name type="scientific">Rhipicephalus microplus</name>
    <name type="common">Cattle tick</name>
    <name type="synonym">Boophilus microplus</name>
    <dbReference type="NCBI Taxonomy" id="6941"/>
    <lineage>
        <taxon>Eukaryota</taxon>
        <taxon>Metazoa</taxon>
        <taxon>Ecdysozoa</taxon>
        <taxon>Arthropoda</taxon>
        <taxon>Chelicerata</taxon>
        <taxon>Arachnida</taxon>
        <taxon>Acari</taxon>
        <taxon>Parasitiformes</taxon>
        <taxon>Ixodida</taxon>
        <taxon>Ixodoidea</taxon>
        <taxon>Ixodidae</taxon>
        <taxon>Rhipicephalinae</taxon>
        <taxon>Rhipicephalus</taxon>
        <taxon>Boophilus</taxon>
    </lineage>
</organism>
<accession>A0A9J6EEM7</accession>
<keyword evidence="1" id="KW-0472">Membrane</keyword>
<gene>
    <name evidence="2" type="ORF">HPB51_003047</name>
</gene>
<reference evidence="2" key="1">
    <citation type="journal article" date="2020" name="Cell">
        <title>Large-Scale Comparative Analyses of Tick Genomes Elucidate Their Genetic Diversity and Vector Capacities.</title>
        <authorList>
            <consortium name="Tick Genome and Microbiome Consortium (TIGMIC)"/>
            <person name="Jia N."/>
            <person name="Wang J."/>
            <person name="Shi W."/>
            <person name="Du L."/>
            <person name="Sun Y."/>
            <person name="Zhan W."/>
            <person name="Jiang J.F."/>
            <person name="Wang Q."/>
            <person name="Zhang B."/>
            <person name="Ji P."/>
            <person name="Bell-Sakyi L."/>
            <person name="Cui X.M."/>
            <person name="Yuan T.T."/>
            <person name="Jiang B.G."/>
            <person name="Yang W.F."/>
            <person name="Lam T.T."/>
            <person name="Chang Q.C."/>
            <person name="Ding S.J."/>
            <person name="Wang X.J."/>
            <person name="Zhu J.G."/>
            <person name="Ruan X.D."/>
            <person name="Zhao L."/>
            <person name="Wei J.T."/>
            <person name="Ye R.Z."/>
            <person name="Que T.C."/>
            <person name="Du C.H."/>
            <person name="Zhou Y.H."/>
            <person name="Cheng J.X."/>
            <person name="Dai P.F."/>
            <person name="Guo W.B."/>
            <person name="Han X.H."/>
            <person name="Huang E.J."/>
            <person name="Li L.F."/>
            <person name="Wei W."/>
            <person name="Gao Y.C."/>
            <person name="Liu J.Z."/>
            <person name="Shao H.Z."/>
            <person name="Wang X."/>
            <person name="Wang C.C."/>
            <person name="Yang T.C."/>
            <person name="Huo Q.B."/>
            <person name="Li W."/>
            <person name="Chen H.Y."/>
            <person name="Chen S.E."/>
            <person name="Zhou L.G."/>
            <person name="Ni X.B."/>
            <person name="Tian J.H."/>
            <person name="Sheng Y."/>
            <person name="Liu T."/>
            <person name="Pan Y.S."/>
            <person name="Xia L.Y."/>
            <person name="Li J."/>
            <person name="Zhao F."/>
            <person name="Cao W.C."/>
        </authorList>
    </citation>
    <scope>NUCLEOTIDE SEQUENCE</scope>
    <source>
        <strain evidence="2">Rmic-2018</strain>
    </source>
</reference>
<feature type="transmembrane region" description="Helical" evidence="1">
    <location>
        <begin position="25"/>
        <end position="52"/>
    </location>
</feature>
<sequence length="317" mass="35820">MIKPVTFPVICRALYLPRPTRYMNWTAVVGTLLVLFYYAVASSLGVALIYWFRDCDPMMTGAITSYDQGAAVATTLLSGLTLWQAIGKTFSGIRFPKMPVTTELCPANMTFSGVPINEQSNVNVDYLFPLYKFSSYWSGFLSAALTIILGLALSLLTESLNAAWRTRASLSLTCLVLVKGLCSRLRKEGKAFHLSGGKLTTPSRKRPRNAEGRRRCTKFDSFTLCALRSCVHDFFRRNEIPTVEKTTAEFSVRTQLPSLRRCTVRRLLTDIGFKHGERSCDSLLVDQDDIIDRRKHYLRDVESYQAEDQKIVYLDET</sequence>
<evidence type="ECO:0000256" key="1">
    <source>
        <dbReference type="SAM" id="Phobius"/>
    </source>
</evidence>
<keyword evidence="1" id="KW-1133">Transmembrane helix</keyword>
<dbReference type="AlphaFoldDB" id="A0A9J6EEM7"/>
<proteinExistence type="predicted"/>